<sequence length="236" mass="27226">MLPHLYLGDVKRFHNVYRSWQSIPTPSVQSPVLMFMCIRHDDMRCKLFHPLYKDSYSMYIDELSGAVPRFSKDGWLLMSRGEHSIFFFNPLTKALINLPDLAHIYDFDGMTFTSSLTPFDCMVFGIHVHFDKYFNISMIRCGEENWQVSCGANNLPIFLSHCSPVFHKGEFYCLGQHGNLGVFNPNGAYWRVLDIPHKQPQLLHPKVPHERNFLLECDGELLSVSISFMGKLISVS</sequence>
<name>A0ACB7Z3Y8_9ERIC</name>
<accession>A0ACB7Z3Y8</accession>
<evidence type="ECO:0000313" key="1">
    <source>
        <dbReference type="EMBL" id="KAH7860265.1"/>
    </source>
</evidence>
<dbReference type="Proteomes" id="UP000828048">
    <property type="component" value="Chromosome 4"/>
</dbReference>
<proteinExistence type="predicted"/>
<evidence type="ECO:0000313" key="2">
    <source>
        <dbReference type="Proteomes" id="UP000828048"/>
    </source>
</evidence>
<comment type="caution">
    <text evidence="1">The sequence shown here is derived from an EMBL/GenBank/DDBJ whole genome shotgun (WGS) entry which is preliminary data.</text>
</comment>
<keyword evidence="2" id="KW-1185">Reference proteome</keyword>
<gene>
    <name evidence="1" type="ORF">Vadar_011372</name>
</gene>
<organism evidence="1 2">
    <name type="scientific">Vaccinium darrowii</name>
    <dbReference type="NCBI Taxonomy" id="229202"/>
    <lineage>
        <taxon>Eukaryota</taxon>
        <taxon>Viridiplantae</taxon>
        <taxon>Streptophyta</taxon>
        <taxon>Embryophyta</taxon>
        <taxon>Tracheophyta</taxon>
        <taxon>Spermatophyta</taxon>
        <taxon>Magnoliopsida</taxon>
        <taxon>eudicotyledons</taxon>
        <taxon>Gunneridae</taxon>
        <taxon>Pentapetalae</taxon>
        <taxon>asterids</taxon>
        <taxon>Ericales</taxon>
        <taxon>Ericaceae</taxon>
        <taxon>Vaccinioideae</taxon>
        <taxon>Vaccinieae</taxon>
        <taxon>Vaccinium</taxon>
    </lineage>
</organism>
<dbReference type="EMBL" id="CM037154">
    <property type="protein sequence ID" value="KAH7860265.1"/>
    <property type="molecule type" value="Genomic_DNA"/>
</dbReference>
<protein>
    <submittedName>
        <fullName evidence="1">Uncharacterized protein</fullName>
    </submittedName>
</protein>
<reference evidence="1 2" key="1">
    <citation type="journal article" date="2021" name="Hortic Res">
        <title>High-quality reference genome and annotation aids understanding of berry development for evergreen blueberry (Vaccinium darrowii).</title>
        <authorList>
            <person name="Yu J."/>
            <person name="Hulse-Kemp A.M."/>
            <person name="Babiker E."/>
            <person name="Staton M."/>
        </authorList>
    </citation>
    <scope>NUCLEOTIDE SEQUENCE [LARGE SCALE GENOMIC DNA]</scope>
    <source>
        <strain evidence="2">cv. NJ 8807/NJ 8810</strain>
        <tissue evidence="1">Young leaf</tissue>
    </source>
</reference>